<evidence type="ECO:0000313" key="2">
    <source>
        <dbReference type="Proteomes" id="UP000692954"/>
    </source>
</evidence>
<sequence length="319" mass="37271">MILKRTKIYQQNNKNDKIGTYVSTRTSKIKIRNASCVQIKEIQKCYSIYIVRSTLTTSYPNISKTSTLLQKSQASPTNSTNYLSYNCSPISSPKYFSYSPDPDQMFGIKNNQVQTSQINKLEMIQQAPNKPPLKRVNKLTNLRNINNNSISQPHSLKNEESKEKLLEQTHFLCAIMQQQHSVTGKIVTNFLNGRLEKNSYESIISMEKSAQALQQSAKEMSKALYASDDEGEFENLQNKFIDQLRFSKYRKPNQEKNIVFKRNYGQKHEMMIDQVVQQRQKSEENQDFDVFIPKSQMDQFFKQNYINDLEQYKIKQMEE</sequence>
<protein>
    <submittedName>
        <fullName evidence="1">Uncharacterized protein</fullName>
    </submittedName>
</protein>
<name>A0A8S1RIH4_9CILI</name>
<dbReference type="Proteomes" id="UP000692954">
    <property type="component" value="Unassembled WGS sequence"/>
</dbReference>
<accession>A0A8S1RIH4</accession>
<dbReference type="AlphaFoldDB" id="A0A8S1RIH4"/>
<gene>
    <name evidence="1" type="ORF">PSON_ATCC_30995.1.T1850055</name>
</gene>
<organism evidence="1 2">
    <name type="scientific">Paramecium sonneborni</name>
    <dbReference type="NCBI Taxonomy" id="65129"/>
    <lineage>
        <taxon>Eukaryota</taxon>
        <taxon>Sar</taxon>
        <taxon>Alveolata</taxon>
        <taxon>Ciliophora</taxon>
        <taxon>Intramacronucleata</taxon>
        <taxon>Oligohymenophorea</taxon>
        <taxon>Peniculida</taxon>
        <taxon>Parameciidae</taxon>
        <taxon>Paramecium</taxon>
    </lineage>
</organism>
<keyword evidence="2" id="KW-1185">Reference proteome</keyword>
<evidence type="ECO:0000313" key="1">
    <source>
        <dbReference type="EMBL" id="CAD8128301.1"/>
    </source>
</evidence>
<reference evidence="1" key="1">
    <citation type="submission" date="2021-01" db="EMBL/GenBank/DDBJ databases">
        <authorList>
            <consortium name="Genoscope - CEA"/>
            <person name="William W."/>
        </authorList>
    </citation>
    <scope>NUCLEOTIDE SEQUENCE</scope>
</reference>
<comment type="caution">
    <text evidence="1">The sequence shown here is derived from an EMBL/GenBank/DDBJ whole genome shotgun (WGS) entry which is preliminary data.</text>
</comment>
<dbReference type="EMBL" id="CAJJDN010000185">
    <property type="protein sequence ID" value="CAD8128301.1"/>
    <property type="molecule type" value="Genomic_DNA"/>
</dbReference>
<proteinExistence type="predicted"/>